<accession>A0ABW1KH70</accession>
<keyword evidence="2" id="KW-1185">Reference proteome</keyword>
<evidence type="ECO:0000313" key="1">
    <source>
        <dbReference type="EMBL" id="MFC6020472.1"/>
    </source>
</evidence>
<dbReference type="RefSeq" id="WP_377427714.1">
    <property type="nucleotide sequence ID" value="NZ_JBHSPR010000032.1"/>
</dbReference>
<protein>
    <submittedName>
        <fullName evidence="1">Uncharacterized protein</fullName>
    </submittedName>
</protein>
<name>A0ABW1KH70_9ACTN</name>
<organism evidence="1 2">
    <name type="scientific">Plantactinospora solaniradicis</name>
    <dbReference type="NCBI Taxonomy" id="1723736"/>
    <lineage>
        <taxon>Bacteria</taxon>
        <taxon>Bacillati</taxon>
        <taxon>Actinomycetota</taxon>
        <taxon>Actinomycetes</taxon>
        <taxon>Micromonosporales</taxon>
        <taxon>Micromonosporaceae</taxon>
        <taxon>Plantactinospora</taxon>
    </lineage>
</organism>
<reference evidence="2" key="1">
    <citation type="journal article" date="2019" name="Int. J. Syst. Evol. Microbiol.">
        <title>The Global Catalogue of Microorganisms (GCM) 10K type strain sequencing project: providing services to taxonomists for standard genome sequencing and annotation.</title>
        <authorList>
            <consortium name="The Broad Institute Genomics Platform"/>
            <consortium name="The Broad Institute Genome Sequencing Center for Infectious Disease"/>
            <person name="Wu L."/>
            <person name="Ma J."/>
        </authorList>
    </citation>
    <scope>NUCLEOTIDE SEQUENCE [LARGE SCALE GENOMIC DNA]</scope>
    <source>
        <strain evidence="2">ZS-35-S2</strain>
    </source>
</reference>
<dbReference type="EMBL" id="JBHSPR010000032">
    <property type="protein sequence ID" value="MFC6020472.1"/>
    <property type="molecule type" value="Genomic_DNA"/>
</dbReference>
<comment type="caution">
    <text evidence="1">The sequence shown here is derived from an EMBL/GenBank/DDBJ whole genome shotgun (WGS) entry which is preliminary data.</text>
</comment>
<dbReference type="Proteomes" id="UP001596203">
    <property type="component" value="Unassembled WGS sequence"/>
</dbReference>
<proteinExistence type="predicted"/>
<evidence type="ECO:0000313" key="2">
    <source>
        <dbReference type="Proteomes" id="UP001596203"/>
    </source>
</evidence>
<gene>
    <name evidence="1" type="ORF">ACFP2T_30420</name>
</gene>
<sequence>MEMSDADQVWNRACASECAGTGPGDRHLWALLRVHGAVMSGGVGFAADVCSPEEFARSADASRYFGLPHLSRVIARVARSSPEEDEELQAAYDELVPLDQVLADAFERRYRAAPLDFAPL</sequence>